<dbReference type="InterPro" id="IPR001714">
    <property type="entry name" value="Pept_M24_MAP"/>
</dbReference>
<keyword evidence="15" id="KW-1185">Reference proteome</keyword>
<dbReference type="InterPro" id="IPR029149">
    <property type="entry name" value="Creatin/AminoP/Spt16_N"/>
</dbReference>
<organism evidence="14 15">
    <name type="scientific">Candidatus Contendobacter odensis Run_B_J11</name>
    <dbReference type="NCBI Taxonomy" id="1400861"/>
    <lineage>
        <taxon>Bacteria</taxon>
        <taxon>Pseudomonadati</taxon>
        <taxon>Pseudomonadota</taxon>
        <taxon>Gammaproteobacteria</taxon>
        <taxon>Candidatus Competibacteraceae</taxon>
        <taxon>Candidatus Contendibacter</taxon>
    </lineage>
</organism>
<keyword evidence="6" id="KW-0479">Metal-binding</keyword>
<evidence type="ECO:0000313" key="15">
    <source>
        <dbReference type="Proteomes" id="UP000019184"/>
    </source>
</evidence>
<accession>A0A7U7G8D3</accession>
<dbReference type="InterPro" id="IPR036005">
    <property type="entry name" value="Creatinase/aminopeptidase-like"/>
</dbReference>
<evidence type="ECO:0000256" key="3">
    <source>
        <dbReference type="ARBA" id="ARBA00008766"/>
    </source>
</evidence>
<dbReference type="GO" id="GO:0030145">
    <property type="term" value="F:manganese ion binding"/>
    <property type="evidence" value="ECO:0007669"/>
    <property type="project" value="InterPro"/>
</dbReference>
<dbReference type="NCBIfam" id="NF008131">
    <property type="entry name" value="PRK10879.1"/>
    <property type="match status" value="1"/>
</dbReference>
<sequence length="457" mass="51359">MLARTIPAAVFARRRRALMERMGPDSIALLPAAPSAPRNRDVHYPFRQDSDFYYLTGFPEPEAIAVLVPGGKQEFLLFCRQRDPQMEIWHGRRAGPQGAMDRYGVDNAHPIAELDQHLPPLLENRQRVFYAIGYNPDFDRQVMAWINQVRAKARLGVHAPTEFITLDRELHPMRLRKEPEEVAVMREAARITTTAHRRAMQVCRPGMPEYELEAEIFHTFLRNGAGWAYPSIVGGGDNSCILHYTENNAALRDGDILLIDAGAEVDGYASDITRSFPINGRFSGEQRAIYELVLAAQYAAIAKVRPGCHFNEPHDAAVRTLTEGLVALGLLHGEVEALIKAEQHKQLYMHRTGHWLGMDVHDVGDYKTGEDWRVFEPGMVTTVEPGLYLPAGGKIVDEGWARLGVQLETELDERWWRIGIRIEDDVLVTADGNEVLSAAAPKEIDDIEALMREGRGT</sequence>
<keyword evidence="7 14" id="KW-0378">Hydrolase</keyword>
<comment type="similarity">
    <text evidence="3">Belongs to the peptidase M24B family.</text>
</comment>
<evidence type="ECO:0000256" key="5">
    <source>
        <dbReference type="ARBA" id="ARBA00022670"/>
    </source>
</evidence>
<name>A0A7U7G8D3_9GAMM</name>
<dbReference type="EC" id="3.4.11.9" evidence="4"/>
<evidence type="ECO:0000313" key="14">
    <source>
        <dbReference type="EMBL" id="CDH43455.1"/>
    </source>
</evidence>
<evidence type="ECO:0000256" key="8">
    <source>
        <dbReference type="ARBA" id="ARBA00023049"/>
    </source>
</evidence>
<evidence type="ECO:0000256" key="9">
    <source>
        <dbReference type="ARBA" id="ARBA00023211"/>
    </source>
</evidence>
<reference evidence="14 15" key="1">
    <citation type="journal article" date="2014" name="ISME J.">
        <title>Candidatus Competibacter-lineage genomes retrieved from metagenomes reveal functional metabolic diversity.</title>
        <authorList>
            <person name="McIlroy S.J."/>
            <person name="Albertsen M."/>
            <person name="Andresen E.K."/>
            <person name="Saunders A.M."/>
            <person name="Kristiansen R."/>
            <person name="Stokholm-Bjerregaard M."/>
            <person name="Nielsen K.L."/>
            <person name="Nielsen P.H."/>
        </authorList>
    </citation>
    <scope>NUCLEOTIDE SEQUENCE [LARGE SCALE GENOMIC DNA]</scope>
    <source>
        <strain evidence="14 15">Run_B_J11</strain>
    </source>
</reference>
<dbReference type="PROSITE" id="PS00491">
    <property type="entry name" value="PROLINE_PEPTIDASE"/>
    <property type="match status" value="1"/>
</dbReference>
<dbReference type="PANTHER" id="PTHR43226">
    <property type="entry name" value="XAA-PRO AMINOPEPTIDASE 3"/>
    <property type="match status" value="1"/>
</dbReference>
<keyword evidence="5" id="KW-0645">Protease</keyword>
<dbReference type="PANTHER" id="PTHR43226:SF4">
    <property type="entry name" value="XAA-PRO AMINOPEPTIDASE 3"/>
    <property type="match status" value="1"/>
</dbReference>
<dbReference type="GO" id="GO:0006508">
    <property type="term" value="P:proteolysis"/>
    <property type="evidence" value="ECO:0007669"/>
    <property type="project" value="UniProtKB-KW"/>
</dbReference>
<dbReference type="InterPro" id="IPR001131">
    <property type="entry name" value="Peptidase_M24B_aminopep-P_CS"/>
</dbReference>
<dbReference type="Gene3D" id="3.40.350.10">
    <property type="entry name" value="Creatinase/prolidase N-terminal domain"/>
    <property type="match status" value="1"/>
</dbReference>
<keyword evidence="8" id="KW-0482">Metalloprotease</keyword>
<gene>
    <name evidence="14" type="primary">pepP</name>
    <name evidence="14" type="ORF">BN874_120106</name>
</gene>
<dbReference type="InterPro" id="IPR007865">
    <property type="entry name" value="Aminopep_P_N"/>
</dbReference>
<dbReference type="Pfam" id="PF00557">
    <property type="entry name" value="Peptidase_M24"/>
    <property type="match status" value="1"/>
</dbReference>
<evidence type="ECO:0000256" key="6">
    <source>
        <dbReference type="ARBA" id="ARBA00022723"/>
    </source>
</evidence>
<evidence type="ECO:0000256" key="11">
    <source>
        <dbReference type="ARBA" id="ARBA00075356"/>
    </source>
</evidence>
<dbReference type="Proteomes" id="UP000019184">
    <property type="component" value="Unassembled WGS sequence"/>
</dbReference>
<evidence type="ECO:0000256" key="1">
    <source>
        <dbReference type="ARBA" id="ARBA00001424"/>
    </source>
</evidence>
<comment type="catalytic activity">
    <reaction evidence="1">
        <text>Release of any N-terminal amino acid, including proline, that is linked to proline, even from a dipeptide or tripeptide.</text>
        <dbReference type="EC" id="3.4.11.9"/>
    </reaction>
</comment>
<dbReference type="InterPro" id="IPR000994">
    <property type="entry name" value="Pept_M24"/>
</dbReference>
<comment type="cofactor">
    <cofactor evidence="2">
        <name>Mn(2+)</name>
        <dbReference type="ChEBI" id="CHEBI:29035"/>
    </cofactor>
</comment>
<dbReference type="Pfam" id="PF05195">
    <property type="entry name" value="AMP_N"/>
    <property type="match status" value="1"/>
</dbReference>
<evidence type="ECO:0000256" key="12">
    <source>
        <dbReference type="ARBA" id="ARBA00081411"/>
    </source>
</evidence>
<dbReference type="SMART" id="SM01011">
    <property type="entry name" value="AMP_N"/>
    <property type="match status" value="1"/>
</dbReference>
<dbReference type="RefSeq" id="WP_195912079.1">
    <property type="nucleotide sequence ID" value="NZ_CBTK010000024.1"/>
</dbReference>
<dbReference type="GO" id="GO:0005829">
    <property type="term" value="C:cytosol"/>
    <property type="evidence" value="ECO:0007669"/>
    <property type="project" value="TreeGrafter"/>
</dbReference>
<proteinExistence type="inferred from homology"/>
<dbReference type="InterPro" id="IPR052433">
    <property type="entry name" value="X-Pro_dipept-like"/>
</dbReference>
<dbReference type="FunFam" id="3.90.230.10:FF:000002">
    <property type="entry name" value="Xaa-Pro aminopeptidase 3"/>
    <property type="match status" value="1"/>
</dbReference>
<evidence type="ECO:0000256" key="7">
    <source>
        <dbReference type="ARBA" id="ARBA00022801"/>
    </source>
</evidence>
<dbReference type="AlphaFoldDB" id="A0A7U7G8D3"/>
<comment type="caution">
    <text evidence="14">The sequence shown here is derived from an EMBL/GenBank/DDBJ whole genome shotgun (WGS) entry which is preliminary data.</text>
</comment>
<dbReference type="GO" id="GO:0070006">
    <property type="term" value="F:metalloaminopeptidase activity"/>
    <property type="evidence" value="ECO:0007669"/>
    <property type="project" value="InterPro"/>
</dbReference>
<evidence type="ECO:0000256" key="4">
    <source>
        <dbReference type="ARBA" id="ARBA00012574"/>
    </source>
</evidence>
<keyword evidence="9" id="KW-0464">Manganese</keyword>
<evidence type="ECO:0000256" key="10">
    <source>
        <dbReference type="ARBA" id="ARBA00069363"/>
    </source>
</evidence>
<dbReference type="SUPFAM" id="SSF53092">
    <property type="entry name" value="Creatinase/prolidase N-terminal domain"/>
    <property type="match status" value="1"/>
</dbReference>
<feature type="domain" description="Aminopeptidase P N-terminal" evidence="13">
    <location>
        <begin position="6"/>
        <end position="139"/>
    </location>
</feature>
<evidence type="ECO:0000256" key="2">
    <source>
        <dbReference type="ARBA" id="ARBA00001936"/>
    </source>
</evidence>
<protein>
    <recommendedName>
        <fullName evidence="10">Xaa-Pro aminopeptidase</fullName>
        <ecNumber evidence="4">3.4.11.9</ecNumber>
    </recommendedName>
    <alternativeName>
        <fullName evidence="11">Aminopeptidase P II</fullName>
    </alternativeName>
    <alternativeName>
        <fullName evidence="12">X-Pro aminopeptidase</fullName>
    </alternativeName>
</protein>
<dbReference type="SUPFAM" id="SSF55920">
    <property type="entry name" value="Creatinase/aminopeptidase"/>
    <property type="match status" value="1"/>
</dbReference>
<dbReference type="CDD" id="cd01087">
    <property type="entry name" value="Prolidase"/>
    <property type="match status" value="1"/>
</dbReference>
<dbReference type="Gene3D" id="3.90.230.10">
    <property type="entry name" value="Creatinase/methionine aminopeptidase superfamily"/>
    <property type="match status" value="1"/>
</dbReference>
<evidence type="ECO:0000259" key="13">
    <source>
        <dbReference type="SMART" id="SM01011"/>
    </source>
</evidence>
<dbReference type="EMBL" id="CBTK010000024">
    <property type="protein sequence ID" value="CDH43455.1"/>
    <property type="molecule type" value="Genomic_DNA"/>
</dbReference>
<dbReference type="PRINTS" id="PR00599">
    <property type="entry name" value="MAPEPTIDASE"/>
</dbReference>
<keyword evidence="14" id="KW-0031">Aminopeptidase</keyword>